<reference evidence="2" key="1">
    <citation type="submission" date="2016-10" db="EMBL/GenBank/DDBJ databases">
        <authorList>
            <person name="Varghese N."/>
            <person name="Submissions S."/>
        </authorList>
    </citation>
    <scope>NUCLEOTIDE SEQUENCE [LARGE SCALE GENOMIC DNA]</scope>
    <source>
        <strain evidence="2">DSM 17933</strain>
    </source>
</reference>
<organism evidence="1 2">
    <name type="scientific">Pedobacter terrae</name>
    <dbReference type="NCBI Taxonomy" id="405671"/>
    <lineage>
        <taxon>Bacteria</taxon>
        <taxon>Pseudomonadati</taxon>
        <taxon>Bacteroidota</taxon>
        <taxon>Sphingobacteriia</taxon>
        <taxon>Sphingobacteriales</taxon>
        <taxon>Sphingobacteriaceae</taxon>
        <taxon>Pedobacter</taxon>
    </lineage>
</organism>
<dbReference type="RefSeq" id="WP_090500507.1">
    <property type="nucleotide sequence ID" value="NZ_FNCH01000009.1"/>
</dbReference>
<dbReference type="Proteomes" id="UP000199643">
    <property type="component" value="Unassembled WGS sequence"/>
</dbReference>
<dbReference type="STRING" id="405671.SAMN05421827_109102"/>
<sequence length="59" mass="6808">MNEETTKKLAHWLANEKMNIDKLSKVNPVQAANYAQANLELLQNFFLAPVNVRHVFIKL</sequence>
<dbReference type="EMBL" id="FNCH01000009">
    <property type="protein sequence ID" value="SDG67028.1"/>
    <property type="molecule type" value="Genomic_DNA"/>
</dbReference>
<name>A0A1G7W541_9SPHI</name>
<gene>
    <name evidence="1" type="ORF">SAMN05421827_109102</name>
</gene>
<protein>
    <submittedName>
        <fullName evidence="1">Uncharacterized protein</fullName>
    </submittedName>
</protein>
<evidence type="ECO:0000313" key="1">
    <source>
        <dbReference type="EMBL" id="SDG67028.1"/>
    </source>
</evidence>
<accession>A0A1G7W541</accession>
<dbReference type="AlphaFoldDB" id="A0A1G7W541"/>
<keyword evidence="2" id="KW-1185">Reference proteome</keyword>
<evidence type="ECO:0000313" key="2">
    <source>
        <dbReference type="Proteomes" id="UP000199643"/>
    </source>
</evidence>
<proteinExistence type="predicted"/>